<dbReference type="Gene3D" id="3.90.550.10">
    <property type="entry name" value="Spore Coat Polysaccharide Biosynthesis Protein SpsA, Chain A"/>
    <property type="match status" value="1"/>
</dbReference>
<evidence type="ECO:0000256" key="3">
    <source>
        <dbReference type="ARBA" id="ARBA00022741"/>
    </source>
</evidence>
<dbReference type="InterPro" id="IPR002835">
    <property type="entry name" value="CofC"/>
</dbReference>
<evidence type="ECO:0000259" key="6">
    <source>
        <dbReference type="Pfam" id="PF12804"/>
    </source>
</evidence>
<comment type="similarity">
    <text evidence="5">Belongs to the CofC family.</text>
</comment>
<keyword evidence="8" id="KW-1185">Reference proteome</keyword>
<feature type="domain" description="MobA-like NTP transferase" evidence="6">
    <location>
        <begin position="41"/>
        <end position="146"/>
    </location>
</feature>
<dbReference type="AlphaFoldDB" id="A0A2S0KHR4"/>
<dbReference type="EC" id="2.7.7.105" evidence="5"/>
<dbReference type="PANTHER" id="PTHR40392">
    <property type="entry name" value="2-PHOSPHO-L-LACTATE GUANYLYLTRANSFERASE"/>
    <property type="match status" value="1"/>
</dbReference>
<evidence type="ECO:0000256" key="2">
    <source>
        <dbReference type="ARBA" id="ARBA00022695"/>
    </source>
</evidence>
<keyword evidence="2 5" id="KW-0548">Nucleotidyltransferase</keyword>
<reference evidence="7 8" key="1">
    <citation type="submission" date="2018-03" db="EMBL/GenBank/DDBJ databases">
        <title>Characteristics and genome of n-alkane degrading marine bacteria Gordonia iterans isolated from crude oil contaminated in Tae-an, South Korea.</title>
        <authorList>
            <person name="Lee S.-S."/>
            <person name="Kim H."/>
        </authorList>
    </citation>
    <scope>NUCLEOTIDE SEQUENCE [LARGE SCALE GENOMIC DNA]</scope>
    <source>
        <strain evidence="7 8">Co17</strain>
    </source>
</reference>
<protein>
    <recommendedName>
        <fullName evidence="5">Phosphoenolpyruvate guanylyltransferase</fullName>
        <shortName evidence="5">PEP guanylyltransferase</shortName>
        <ecNumber evidence="5">2.7.7.105</ecNumber>
    </recommendedName>
</protein>
<feature type="binding site" evidence="5">
    <location>
        <position position="142"/>
    </location>
    <ligand>
        <name>phosphoenolpyruvate</name>
        <dbReference type="ChEBI" id="CHEBI:58702"/>
    </ligand>
</feature>
<keyword evidence="3 5" id="KW-0547">Nucleotide-binding</keyword>
<feature type="binding site" evidence="5">
    <location>
        <position position="158"/>
    </location>
    <ligand>
        <name>phosphoenolpyruvate</name>
        <dbReference type="ChEBI" id="CHEBI:58702"/>
    </ligand>
</feature>
<dbReference type="OrthoDB" id="9151145at2"/>
<comment type="function">
    <text evidence="5">Guanylyltransferase that catalyzes the activation of phosphoenolpyruvate (PEP) as enolpyruvoyl-2-diphospho-5'-guanosine, via the condensation of PEP with GTP. It is involved in the biosynthesis of coenzyme F420, a hydride carrier cofactor.</text>
</comment>
<dbReference type="Proteomes" id="UP000239814">
    <property type="component" value="Chromosome"/>
</dbReference>
<dbReference type="PANTHER" id="PTHR40392:SF1">
    <property type="entry name" value="2-PHOSPHO-L-LACTATE GUANYLYLTRANSFERASE"/>
    <property type="match status" value="1"/>
</dbReference>
<name>A0A2S0KHR4_9ACTN</name>
<dbReference type="Pfam" id="PF12804">
    <property type="entry name" value="NTP_transf_3"/>
    <property type="match status" value="1"/>
</dbReference>
<dbReference type="EMBL" id="CP027433">
    <property type="protein sequence ID" value="AVM01213.1"/>
    <property type="molecule type" value="Genomic_DNA"/>
</dbReference>
<evidence type="ECO:0000256" key="5">
    <source>
        <dbReference type="HAMAP-Rule" id="MF_02114"/>
    </source>
</evidence>
<evidence type="ECO:0000313" key="7">
    <source>
        <dbReference type="EMBL" id="AVM01213.1"/>
    </source>
</evidence>
<evidence type="ECO:0000313" key="8">
    <source>
        <dbReference type="Proteomes" id="UP000239814"/>
    </source>
</evidence>
<gene>
    <name evidence="7" type="primary">cofC</name>
    <name evidence="5" type="synonym">fbiD</name>
    <name evidence="7" type="ORF">C6V83_14100</name>
</gene>
<dbReference type="HAMAP" id="MF_02114">
    <property type="entry name" value="CofC"/>
    <property type="match status" value="1"/>
</dbReference>
<proteinExistence type="inferred from homology"/>
<comment type="pathway">
    <text evidence="5">Cofactor biosynthesis; coenzyme F420 biosynthesis.</text>
</comment>
<dbReference type="SUPFAM" id="SSF53448">
    <property type="entry name" value="Nucleotide-diphospho-sugar transferases"/>
    <property type="match status" value="1"/>
</dbReference>
<organism evidence="7 8">
    <name type="scientific">Gordonia iterans</name>
    <dbReference type="NCBI Taxonomy" id="1004901"/>
    <lineage>
        <taxon>Bacteria</taxon>
        <taxon>Bacillati</taxon>
        <taxon>Actinomycetota</taxon>
        <taxon>Actinomycetes</taxon>
        <taxon>Mycobacteriales</taxon>
        <taxon>Gordoniaceae</taxon>
        <taxon>Gordonia</taxon>
    </lineage>
</organism>
<comment type="catalytic activity">
    <reaction evidence="5">
        <text>phosphoenolpyruvate + GTP + H(+) = enolpyruvoyl-2-diphospho-5'-guanosine + diphosphate</text>
        <dbReference type="Rhea" id="RHEA:30519"/>
        <dbReference type="ChEBI" id="CHEBI:15378"/>
        <dbReference type="ChEBI" id="CHEBI:33019"/>
        <dbReference type="ChEBI" id="CHEBI:37565"/>
        <dbReference type="ChEBI" id="CHEBI:58702"/>
        <dbReference type="ChEBI" id="CHEBI:143701"/>
        <dbReference type="EC" id="2.7.7.105"/>
    </reaction>
</comment>
<dbReference type="UniPathway" id="UPA00071"/>
<dbReference type="GO" id="GO:0043814">
    <property type="term" value="F:phospholactate guanylyltransferase activity"/>
    <property type="evidence" value="ECO:0007669"/>
    <property type="project" value="InterPro"/>
</dbReference>
<evidence type="ECO:0000256" key="4">
    <source>
        <dbReference type="ARBA" id="ARBA00023134"/>
    </source>
</evidence>
<evidence type="ECO:0000256" key="1">
    <source>
        <dbReference type="ARBA" id="ARBA00022679"/>
    </source>
</evidence>
<accession>A0A2S0KHR4</accession>
<dbReference type="GO" id="GO:0052645">
    <property type="term" value="P:F420-0 metabolic process"/>
    <property type="evidence" value="ECO:0007669"/>
    <property type="project" value="UniProtKB-UniRule"/>
</dbReference>
<dbReference type="InterPro" id="IPR029044">
    <property type="entry name" value="Nucleotide-diphossugar_trans"/>
</dbReference>
<sequence>MVGMSDDVTVVLALKRLREAKSRLAGHTPSPQAREALVAAMFTDTVRAVQVAGAARIVVVSPDPEVRRRAIGLGIDALAEAPDTGGLNDALALGAATARPGHDVLYLQADLPALTAASFAQARIAAHAHPVAFVADRHGTGTALLAVSAGHPFVPGFGPGSAARHRAAGAVELDPDRKRWPDLRCDVDTLADLRAALALRPGPATVAVTGEPAGDVAPREPQR</sequence>
<keyword evidence="1 5" id="KW-0808">Transferase</keyword>
<dbReference type="NCBIfam" id="TIGR03552">
    <property type="entry name" value="F420_cofC"/>
    <property type="match status" value="1"/>
</dbReference>
<dbReference type="KEGG" id="git:C6V83_14100"/>
<dbReference type="GO" id="GO:0005525">
    <property type="term" value="F:GTP binding"/>
    <property type="evidence" value="ECO:0007669"/>
    <property type="project" value="UniProtKB-KW"/>
</dbReference>
<dbReference type="InterPro" id="IPR025877">
    <property type="entry name" value="MobA-like_NTP_Trfase"/>
</dbReference>
<feature type="binding site" evidence="5">
    <location>
        <position position="161"/>
    </location>
    <ligand>
        <name>phosphoenolpyruvate</name>
        <dbReference type="ChEBI" id="CHEBI:58702"/>
    </ligand>
</feature>
<keyword evidence="4 5" id="KW-0342">GTP-binding</keyword>